<dbReference type="SUPFAM" id="SSF46689">
    <property type="entry name" value="Homeodomain-like"/>
    <property type="match status" value="1"/>
</dbReference>
<dbReference type="GO" id="GO:0003677">
    <property type="term" value="F:DNA binding"/>
    <property type="evidence" value="ECO:0007669"/>
    <property type="project" value="UniProtKB-UniRule"/>
</dbReference>
<gene>
    <name evidence="4" type="ORF">A4V09_11240</name>
</gene>
<dbReference type="PROSITE" id="PS50977">
    <property type="entry name" value="HTH_TETR_2"/>
    <property type="match status" value="1"/>
</dbReference>
<reference evidence="4" key="1">
    <citation type="submission" date="2017-04" db="EMBL/GenBank/DDBJ databases">
        <title>Complete Genome Sequences of Twelve Strains of a Stable Defined Moderately Diverse Mouse Microbiota 2 (sDMDMm2).</title>
        <authorList>
            <person name="Uchimura Y."/>
            <person name="Wyss M."/>
            <person name="Brugiroux S."/>
            <person name="Limenitakis J.P."/>
            <person name="Stecher B."/>
            <person name="McCoy K.D."/>
            <person name="Macpherson A.J."/>
        </authorList>
    </citation>
    <scope>NUCLEOTIDE SEQUENCE</scope>
    <source>
        <strain evidence="4">YL58</strain>
    </source>
</reference>
<evidence type="ECO:0000256" key="2">
    <source>
        <dbReference type="PROSITE-ProRule" id="PRU00335"/>
    </source>
</evidence>
<keyword evidence="1 2" id="KW-0238">DNA-binding</keyword>
<dbReference type="KEGG" id="byl:A4V09_11240"/>
<dbReference type="Pfam" id="PF00440">
    <property type="entry name" value="TetR_N"/>
    <property type="match status" value="1"/>
</dbReference>
<evidence type="ECO:0000256" key="1">
    <source>
        <dbReference type="ARBA" id="ARBA00023125"/>
    </source>
</evidence>
<dbReference type="PANTHER" id="PTHR43479">
    <property type="entry name" value="ACREF/ENVCD OPERON REPRESSOR-RELATED"/>
    <property type="match status" value="1"/>
</dbReference>
<dbReference type="AlphaFoldDB" id="A0A1C7I9E0"/>
<dbReference type="PRINTS" id="PR00455">
    <property type="entry name" value="HTHTETR"/>
</dbReference>
<dbReference type="EMBL" id="CP015405">
    <property type="protein sequence ID" value="ANU76290.2"/>
    <property type="molecule type" value="Genomic_DNA"/>
</dbReference>
<evidence type="ECO:0000259" key="3">
    <source>
        <dbReference type="PROSITE" id="PS50977"/>
    </source>
</evidence>
<feature type="domain" description="HTH tetR-type" evidence="3">
    <location>
        <begin position="19"/>
        <end position="79"/>
    </location>
</feature>
<keyword evidence="5" id="KW-1185">Reference proteome</keyword>
<dbReference type="Gene3D" id="1.10.357.10">
    <property type="entry name" value="Tetracycline Repressor, domain 2"/>
    <property type="match status" value="1"/>
</dbReference>
<dbReference type="InterPro" id="IPR001647">
    <property type="entry name" value="HTH_TetR"/>
</dbReference>
<evidence type="ECO:0000313" key="5">
    <source>
        <dbReference type="Proteomes" id="UP000092574"/>
    </source>
</evidence>
<dbReference type="OrthoDB" id="9812484at2"/>
<dbReference type="InterPro" id="IPR023772">
    <property type="entry name" value="DNA-bd_HTH_TetR-type_CS"/>
</dbReference>
<feature type="DNA-binding region" description="H-T-H motif" evidence="2">
    <location>
        <begin position="42"/>
        <end position="61"/>
    </location>
</feature>
<dbReference type="InterPro" id="IPR009057">
    <property type="entry name" value="Homeodomain-like_sf"/>
</dbReference>
<evidence type="ECO:0000313" key="4">
    <source>
        <dbReference type="EMBL" id="ANU76290.2"/>
    </source>
</evidence>
<dbReference type="Proteomes" id="UP000092574">
    <property type="component" value="Chromosome"/>
</dbReference>
<dbReference type="PANTHER" id="PTHR43479:SF11">
    <property type="entry name" value="ACREF_ENVCD OPERON REPRESSOR-RELATED"/>
    <property type="match status" value="1"/>
</dbReference>
<dbReference type="InterPro" id="IPR050624">
    <property type="entry name" value="HTH-type_Tx_Regulator"/>
</dbReference>
<proteinExistence type="predicted"/>
<name>A0A1C7I9E0_9FIRM</name>
<protein>
    <recommendedName>
        <fullName evidence="3">HTH tetR-type domain-containing protein</fullName>
    </recommendedName>
</protein>
<accession>A0A1C7I9E0</accession>
<organism evidence="4 5">
    <name type="scientific">Blautia pseudococcoides</name>
    <dbReference type="NCBI Taxonomy" id="1796616"/>
    <lineage>
        <taxon>Bacteria</taxon>
        <taxon>Bacillati</taxon>
        <taxon>Bacillota</taxon>
        <taxon>Clostridia</taxon>
        <taxon>Lachnospirales</taxon>
        <taxon>Lachnospiraceae</taxon>
        <taxon>Blautia</taxon>
    </lineage>
</organism>
<sequence>MPNDKGEKFMPRFNEQERETISHTLMSEGEKLFSNYGLRKVTVDDLAEVANISKGSFYAFFQSKEHLFIEINFKLQSKLFDEVENELRKKENLPKDELLVLGIKLLLHGFLHHPILTNLESNTWEYLRRKLPTEVFEKHTLDDSKIIDKFIELGIEFKEPYNVLIRLLRVIFSCLAELKDDPEQERILDIVIYGIVQQIVV</sequence>
<dbReference type="PROSITE" id="PS01081">
    <property type="entry name" value="HTH_TETR_1"/>
    <property type="match status" value="1"/>
</dbReference>
<dbReference type="STRING" id="1796616.A4V09_11240"/>